<protein>
    <submittedName>
        <fullName evidence="1">Uncharacterized protein</fullName>
    </submittedName>
</protein>
<evidence type="ECO:0000313" key="1">
    <source>
        <dbReference type="EMBL" id="MFC0471047.1"/>
    </source>
</evidence>
<gene>
    <name evidence="1" type="ORF">ACFFHM_11285</name>
</gene>
<dbReference type="RefSeq" id="WP_335958437.1">
    <property type="nucleotide sequence ID" value="NZ_JAXBLX010000001.1"/>
</dbReference>
<dbReference type="EMBL" id="JBHLUX010000029">
    <property type="protein sequence ID" value="MFC0471047.1"/>
    <property type="molecule type" value="Genomic_DNA"/>
</dbReference>
<keyword evidence="2" id="KW-1185">Reference proteome</keyword>
<sequence length="88" mass="10342">MNTKNSIDTMFQELEEMNAINLLPNPEQFVYKLTRYFENENLSTLGSIYNIEGNTPLETTAKRLYKDLHEVETIYNNATEMIGKLYRN</sequence>
<reference evidence="1 2" key="1">
    <citation type="submission" date="2024-09" db="EMBL/GenBank/DDBJ databases">
        <authorList>
            <person name="Sun Q."/>
            <person name="Mori K."/>
        </authorList>
    </citation>
    <scope>NUCLEOTIDE SEQUENCE [LARGE SCALE GENOMIC DNA]</scope>
    <source>
        <strain evidence="1 2">NCAIM B.02610</strain>
    </source>
</reference>
<organism evidence="1 2">
    <name type="scientific">Halalkalibacter kiskunsagensis</name>
    <dbReference type="NCBI Taxonomy" id="1548599"/>
    <lineage>
        <taxon>Bacteria</taxon>
        <taxon>Bacillati</taxon>
        <taxon>Bacillota</taxon>
        <taxon>Bacilli</taxon>
        <taxon>Bacillales</taxon>
        <taxon>Bacillaceae</taxon>
        <taxon>Halalkalibacter</taxon>
    </lineage>
</organism>
<dbReference type="Proteomes" id="UP001589838">
    <property type="component" value="Unassembled WGS sequence"/>
</dbReference>
<accession>A0ABV6KDJ8</accession>
<comment type="caution">
    <text evidence="1">The sequence shown here is derived from an EMBL/GenBank/DDBJ whole genome shotgun (WGS) entry which is preliminary data.</text>
</comment>
<evidence type="ECO:0000313" key="2">
    <source>
        <dbReference type="Proteomes" id="UP001589838"/>
    </source>
</evidence>
<name>A0ABV6KDJ8_9BACI</name>
<proteinExistence type="predicted"/>